<keyword evidence="8" id="KW-1185">Reference proteome</keyword>
<evidence type="ECO:0000256" key="5">
    <source>
        <dbReference type="ARBA" id="ARBA00023002"/>
    </source>
</evidence>
<dbReference type="Gene3D" id="3.40.109.10">
    <property type="entry name" value="NADH Oxidase"/>
    <property type="match status" value="1"/>
</dbReference>
<evidence type="ECO:0000256" key="3">
    <source>
        <dbReference type="ARBA" id="ARBA00022630"/>
    </source>
</evidence>
<protein>
    <submittedName>
        <fullName evidence="7">Nitroreductase family protein</fullName>
    </submittedName>
</protein>
<feature type="domain" description="Nitroreductase" evidence="6">
    <location>
        <begin position="18"/>
        <end position="188"/>
    </location>
</feature>
<dbReference type="EMBL" id="BQXS01012349">
    <property type="protein sequence ID" value="GKT21851.1"/>
    <property type="molecule type" value="Genomic_DNA"/>
</dbReference>
<dbReference type="InterPro" id="IPR000415">
    <property type="entry name" value="Nitroreductase-like"/>
</dbReference>
<name>A0ABQ5JXZ7_9EUKA</name>
<dbReference type="InterPro" id="IPR029479">
    <property type="entry name" value="Nitroreductase"/>
</dbReference>
<dbReference type="CDD" id="cd02062">
    <property type="entry name" value="Nitro_FMN_reductase"/>
    <property type="match status" value="1"/>
</dbReference>
<keyword evidence="5" id="KW-0560">Oxidoreductase</keyword>
<comment type="similarity">
    <text evidence="2">Belongs to the nitroreductase family.</text>
</comment>
<evidence type="ECO:0000313" key="7">
    <source>
        <dbReference type="EMBL" id="GKT21851.1"/>
    </source>
</evidence>
<dbReference type="PANTHER" id="PTHR43673:SF2">
    <property type="entry name" value="NITROREDUCTASE"/>
    <property type="match status" value="1"/>
</dbReference>
<dbReference type="Pfam" id="PF00881">
    <property type="entry name" value="Nitroreductase"/>
    <property type="match status" value="1"/>
</dbReference>
<comment type="cofactor">
    <cofactor evidence="1">
        <name>FMN</name>
        <dbReference type="ChEBI" id="CHEBI:58210"/>
    </cofactor>
</comment>
<dbReference type="Proteomes" id="UP001057375">
    <property type="component" value="Unassembled WGS sequence"/>
</dbReference>
<gene>
    <name evidence="7" type="ORF">ADUPG1_011997</name>
</gene>
<evidence type="ECO:0000256" key="4">
    <source>
        <dbReference type="ARBA" id="ARBA00022643"/>
    </source>
</evidence>
<organism evidence="7 8">
    <name type="scientific">Aduncisulcus paluster</name>
    <dbReference type="NCBI Taxonomy" id="2918883"/>
    <lineage>
        <taxon>Eukaryota</taxon>
        <taxon>Metamonada</taxon>
        <taxon>Carpediemonas-like organisms</taxon>
        <taxon>Aduncisulcus</taxon>
    </lineage>
</organism>
<reference evidence="7" key="1">
    <citation type="submission" date="2022-03" db="EMBL/GenBank/DDBJ databases">
        <title>Draft genome sequence of Aduncisulcus paluster, a free-living microaerophilic Fornicata.</title>
        <authorList>
            <person name="Yuyama I."/>
            <person name="Kume K."/>
            <person name="Tamura T."/>
            <person name="Inagaki Y."/>
            <person name="Hashimoto T."/>
        </authorList>
    </citation>
    <scope>NUCLEOTIDE SEQUENCE</scope>
    <source>
        <strain evidence="7">NY0171</strain>
    </source>
</reference>
<comment type="caution">
    <text evidence="7">The sequence shown here is derived from an EMBL/GenBank/DDBJ whole genome shotgun (WGS) entry which is preliminary data.</text>
</comment>
<evidence type="ECO:0000256" key="1">
    <source>
        <dbReference type="ARBA" id="ARBA00001917"/>
    </source>
</evidence>
<dbReference type="PANTHER" id="PTHR43673">
    <property type="entry name" value="NAD(P)H NITROREDUCTASE YDGI-RELATED"/>
    <property type="match status" value="1"/>
</dbReference>
<evidence type="ECO:0000256" key="2">
    <source>
        <dbReference type="ARBA" id="ARBA00007118"/>
    </source>
</evidence>
<sequence length="207" mass="22796">MGYTPSIKPINSTVEAIFSRQSCRAFERVDIPHEHVITLAECARSSPSACNYQNVNIFVLEGADKVADFSVGLEETILADAPPIMKRYSGFKKAHSLRSFVFYDAPVAFFLTGNDIGEKALHLSSLDASHCSQSIQIAAKSMGYESICVGCITNPVTSIAVMEYLKAHSPDFPWEEKPQKLMLAVGVGKPKAMKSKPSRKENIFFLE</sequence>
<dbReference type="SUPFAM" id="SSF55469">
    <property type="entry name" value="FMN-dependent nitroreductase-like"/>
    <property type="match status" value="1"/>
</dbReference>
<evidence type="ECO:0000259" key="6">
    <source>
        <dbReference type="Pfam" id="PF00881"/>
    </source>
</evidence>
<proteinExistence type="inferred from homology"/>
<evidence type="ECO:0000313" key="8">
    <source>
        <dbReference type="Proteomes" id="UP001057375"/>
    </source>
</evidence>
<keyword evidence="4" id="KW-0288">FMN</keyword>
<accession>A0ABQ5JXZ7</accession>
<keyword evidence="3" id="KW-0285">Flavoprotein</keyword>